<reference evidence="2" key="1">
    <citation type="submission" date="2022-11" db="UniProtKB">
        <authorList>
            <consortium name="WormBaseParasite"/>
        </authorList>
    </citation>
    <scope>IDENTIFICATION</scope>
</reference>
<evidence type="ECO:0000313" key="2">
    <source>
        <dbReference type="WBParaSite" id="nRc.2.0.1.t40093-RA"/>
    </source>
</evidence>
<accession>A0A915KQX0</accession>
<dbReference type="WBParaSite" id="nRc.2.0.1.t40093-RA">
    <property type="protein sequence ID" value="nRc.2.0.1.t40093-RA"/>
    <property type="gene ID" value="nRc.2.0.1.g40093"/>
</dbReference>
<organism evidence="1 2">
    <name type="scientific">Romanomermis culicivorax</name>
    <name type="common">Nematode worm</name>
    <dbReference type="NCBI Taxonomy" id="13658"/>
    <lineage>
        <taxon>Eukaryota</taxon>
        <taxon>Metazoa</taxon>
        <taxon>Ecdysozoa</taxon>
        <taxon>Nematoda</taxon>
        <taxon>Enoplea</taxon>
        <taxon>Dorylaimia</taxon>
        <taxon>Mermithida</taxon>
        <taxon>Mermithoidea</taxon>
        <taxon>Mermithidae</taxon>
        <taxon>Romanomermis</taxon>
    </lineage>
</organism>
<name>A0A915KQX0_ROMCU</name>
<proteinExistence type="predicted"/>
<protein>
    <submittedName>
        <fullName evidence="2">Uncharacterized protein</fullName>
    </submittedName>
</protein>
<dbReference type="AlphaFoldDB" id="A0A915KQX0"/>
<dbReference type="Proteomes" id="UP000887565">
    <property type="component" value="Unplaced"/>
</dbReference>
<evidence type="ECO:0000313" key="1">
    <source>
        <dbReference type="Proteomes" id="UP000887565"/>
    </source>
</evidence>
<keyword evidence="1" id="KW-1185">Reference proteome</keyword>
<sequence length="92" mass="10394">MRVKTAAQHGTQPAVSGRRVSCWPLTWLHCQQSGHKIFGAEAYIAPILEKMNPLFCFIFFCDSNLHRKAALFKEANQAIGILHNKSSQIVHF</sequence>